<name>A0A4U5V8Q8_COLLU</name>
<evidence type="ECO:0000313" key="2">
    <source>
        <dbReference type="Proteomes" id="UP000298787"/>
    </source>
</evidence>
<dbReference type="EMBL" id="CM014092">
    <property type="protein sequence ID" value="TKS83851.1"/>
    <property type="molecule type" value="Genomic_DNA"/>
</dbReference>
<dbReference type="AlphaFoldDB" id="A0A4U5V8Q8"/>
<keyword evidence="2" id="KW-1185">Reference proteome</keyword>
<protein>
    <submittedName>
        <fullName evidence="1">Uncharacterized protein</fullName>
    </submittedName>
</protein>
<proteinExistence type="predicted"/>
<dbReference type="Proteomes" id="UP000298787">
    <property type="component" value="Chromosome 15"/>
</dbReference>
<gene>
    <name evidence="1" type="ORF">D9C73_017964</name>
</gene>
<organism evidence="1 2">
    <name type="scientific">Collichthys lucidus</name>
    <name type="common">Big head croaker</name>
    <name type="synonym">Sciaena lucida</name>
    <dbReference type="NCBI Taxonomy" id="240159"/>
    <lineage>
        <taxon>Eukaryota</taxon>
        <taxon>Metazoa</taxon>
        <taxon>Chordata</taxon>
        <taxon>Craniata</taxon>
        <taxon>Vertebrata</taxon>
        <taxon>Euteleostomi</taxon>
        <taxon>Actinopterygii</taxon>
        <taxon>Neopterygii</taxon>
        <taxon>Teleostei</taxon>
        <taxon>Neoteleostei</taxon>
        <taxon>Acanthomorphata</taxon>
        <taxon>Eupercaria</taxon>
        <taxon>Sciaenidae</taxon>
        <taxon>Collichthys</taxon>
    </lineage>
</organism>
<accession>A0A4U5V8Q8</accession>
<evidence type="ECO:0000313" key="1">
    <source>
        <dbReference type="EMBL" id="TKS83851.1"/>
    </source>
</evidence>
<sequence>MKAETPERPENIRFSLWASEPAGFFCEDTALELVVQYFAGGHFRKPIVYDEAVLQLKDRLLQRRCAQCSSITEE</sequence>
<reference evidence="1 2" key="1">
    <citation type="submission" date="2019-01" db="EMBL/GenBank/DDBJ databases">
        <title>Genome Assembly of Collichthys lucidus.</title>
        <authorList>
            <person name="Cai M."/>
            <person name="Xiao S."/>
        </authorList>
    </citation>
    <scope>NUCLEOTIDE SEQUENCE [LARGE SCALE GENOMIC DNA]</scope>
    <source>
        <strain evidence="1">JT15FE1705JMU</strain>
        <tissue evidence="1">Muscle</tissue>
    </source>
</reference>